<dbReference type="EMBL" id="JAUFPT010000077">
    <property type="protein sequence ID" value="MDN3573500.1"/>
    <property type="molecule type" value="Genomic_DNA"/>
</dbReference>
<dbReference type="RefSeq" id="WP_243984908.1">
    <property type="nucleotide sequence ID" value="NZ_JAUFPT010000077.1"/>
</dbReference>
<keyword evidence="3" id="KW-1185">Reference proteome</keyword>
<comment type="caution">
    <text evidence="2">The sequence shown here is derived from an EMBL/GenBank/DDBJ whole genome shotgun (WGS) entry which is preliminary data.</text>
</comment>
<accession>A0ABT8AVP7</accession>
<feature type="region of interest" description="Disordered" evidence="1">
    <location>
        <begin position="1"/>
        <end position="25"/>
    </location>
</feature>
<sequence>MRAALTVRPRRSAGRPAGRSAEGRSVPILRETQAAAARTVAVEDARPWIVTEAGGIVSPRWIRVKAGAPG</sequence>
<evidence type="ECO:0000313" key="2">
    <source>
        <dbReference type="EMBL" id="MDN3573500.1"/>
    </source>
</evidence>
<protein>
    <submittedName>
        <fullName evidence="2">Uncharacterized protein</fullName>
    </submittedName>
</protein>
<reference evidence="3" key="1">
    <citation type="journal article" date="2019" name="Int. J. Syst. Evol. Microbiol.">
        <title>The Global Catalogue of Microorganisms (GCM) 10K type strain sequencing project: providing services to taxonomists for standard genome sequencing and annotation.</title>
        <authorList>
            <consortium name="The Broad Institute Genomics Platform"/>
            <consortium name="The Broad Institute Genome Sequencing Center for Infectious Disease"/>
            <person name="Wu L."/>
            <person name="Ma J."/>
        </authorList>
    </citation>
    <scope>NUCLEOTIDE SEQUENCE [LARGE SCALE GENOMIC DNA]</scope>
    <source>
        <strain evidence="3">CECT 7806</strain>
    </source>
</reference>
<dbReference type="Proteomes" id="UP001244297">
    <property type="component" value="Unassembled WGS sequence"/>
</dbReference>
<evidence type="ECO:0000313" key="3">
    <source>
        <dbReference type="Proteomes" id="UP001244297"/>
    </source>
</evidence>
<name>A0ABT8AVP7_9HYPH</name>
<gene>
    <name evidence="2" type="ORF">QWZ18_23110</name>
</gene>
<evidence type="ECO:0000256" key="1">
    <source>
        <dbReference type="SAM" id="MobiDB-lite"/>
    </source>
</evidence>
<proteinExistence type="predicted"/>
<feature type="compositionally biased region" description="Low complexity" evidence="1">
    <location>
        <begin position="14"/>
        <end position="25"/>
    </location>
</feature>
<organism evidence="2 3">
    <name type="scientific">Methylobacterium longum</name>
    <dbReference type="NCBI Taxonomy" id="767694"/>
    <lineage>
        <taxon>Bacteria</taxon>
        <taxon>Pseudomonadati</taxon>
        <taxon>Pseudomonadota</taxon>
        <taxon>Alphaproteobacteria</taxon>
        <taxon>Hyphomicrobiales</taxon>
        <taxon>Methylobacteriaceae</taxon>
        <taxon>Methylobacterium</taxon>
    </lineage>
</organism>